<dbReference type="OrthoDB" id="6418377at2759"/>
<keyword evidence="1" id="KW-1133">Transmembrane helix</keyword>
<evidence type="ECO:0000259" key="2">
    <source>
        <dbReference type="PROSITE" id="PS51019"/>
    </source>
</evidence>
<dbReference type="EMBL" id="CAKKLH010000035">
    <property type="protein sequence ID" value="CAH0100359.1"/>
    <property type="molecule type" value="Genomic_DNA"/>
</dbReference>
<evidence type="ECO:0000256" key="1">
    <source>
        <dbReference type="SAM" id="Phobius"/>
    </source>
</evidence>
<keyword evidence="1" id="KW-0472">Membrane</keyword>
<sequence>MSCSGKVTFASAVVSSVLMGLILGPIQQIRGFSTGAPTTSCADMIPQHGVDAQFGPSPFLIDLMDGEIVLIDSPIRVELRASNLQIPFEGFMIMAFDKSDHSANPRPIGTFKQFVSDGKVMDCPGGMQNAATHSSNLKKTLVTLEWMPPPNYSGQTVFRTTFVKGKSTFWVKQESKPVSFVTETTKESSKTPMNPRGSTASSSGKVWAGLIAASLLAFLLVR</sequence>
<organism evidence="3 4">
    <name type="scientific">Daphnia galeata</name>
    <dbReference type="NCBI Taxonomy" id="27404"/>
    <lineage>
        <taxon>Eukaryota</taxon>
        <taxon>Metazoa</taxon>
        <taxon>Ecdysozoa</taxon>
        <taxon>Arthropoda</taxon>
        <taxon>Crustacea</taxon>
        <taxon>Branchiopoda</taxon>
        <taxon>Diplostraca</taxon>
        <taxon>Cladocera</taxon>
        <taxon>Anomopoda</taxon>
        <taxon>Daphniidae</taxon>
        <taxon>Daphnia</taxon>
    </lineage>
</organism>
<gene>
    <name evidence="3" type="ORF">DGAL_LOCUS2589</name>
</gene>
<reference evidence="3" key="1">
    <citation type="submission" date="2021-11" db="EMBL/GenBank/DDBJ databases">
        <authorList>
            <person name="Schell T."/>
        </authorList>
    </citation>
    <scope>NUCLEOTIDE SEQUENCE</scope>
    <source>
        <strain evidence="3">M5</strain>
    </source>
</reference>
<keyword evidence="4" id="KW-1185">Reference proteome</keyword>
<protein>
    <recommendedName>
        <fullName evidence="2">Reelin domain-containing protein</fullName>
    </recommendedName>
</protein>
<dbReference type="PANTHER" id="PTHR45828:SF36">
    <property type="entry name" value="REELIN DOMAIN-CONTAINING PROTEIN"/>
    <property type="match status" value="1"/>
</dbReference>
<dbReference type="GO" id="GO:0016020">
    <property type="term" value="C:membrane"/>
    <property type="evidence" value="ECO:0007669"/>
    <property type="project" value="TreeGrafter"/>
</dbReference>
<dbReference type="Proteomes" id="UP000789390">
    <property type="component" value="Unassembled WGS sequence"/>
</dbReference>
<keyword evidence="1" id="KW-0812">Transmembrane</keyword>
<dbReference type="Pfam" id="PF02014">
    <property type="entry name" value="Reeler"/>
    <property type="match status" value="1"/>
</dbReference>
<accession>A0A8J2RGU7</accession>
<feature type="transmembrane region" description="Helical" evidence="1">
    <location>
        <begin position="7"/>
        <end position="26"/>
    </location>
</feature>
<proteinExistence type="predicted"/>
<dbReference type="AlphaFoldDB" id="A0A8J2RGU7"/>
<dbReference type="PROSITE" id="PS51019">
    <property type="entry name" value="REELIN"/>
    <property type="match status" value="1"/>
</dbReference>
<name>A0A8J2RGU7_9CRUS</name>
<dbReference type="InterPro" id="IPR002861">
    <property type="entry name" value="Reeler_dom"/>
</dbReference>
<evidence type="ECO:0000313" key="4">
    <source>
        <dbReference type="Proteomes" id="UP000789390"/>
    </source>
</evidence>
<feature type="domain" description="Reelin" evidence="2">
    <location>
        <begin position="26"/>
        <end position="195"/>
    </location>
</feature>
<dbReference type="CDD" id="cd08544">
    <property type="entry name" value="Reeler"/>
    <property type="match status" value="1"/>
</dbReference>
<dbReference type="Gene3D" id="2.60.40.4060">
    <property type="entry name" value="Reeler domain"/>
    <property type="match status" value="1"/>
</dbReference>
<comment type="caution">
    <text evidence="3">The sequence shown here is derived from an EMBL/GenBank/DDBJ whole genome shotgun (WGS) entry which is preliminary data.</text>
</comment>
<evidence type="ECO:0000313" key="3">
    <source>
        <dbReference type="EMBL" id="CAH0100359.1"/>
    </source>
</evidence>
<dbReference type="PANTHER" id="PTHR45828">
    <property type="entry name" value="CYTOCHROME B561/FERRIC REDUCTASE TRANSMEMBRANE"/>
    <property type="match status" value="1"/>
</dbReference>
<dbReference type="InterPro" id="IPR051237">
    <property type="entry name" value="Ferric-chelate_Red/DefProt"/>
</dbReference>
<dbReference type="InterPro" id="IPR042307">
    <property type="entry name" value="Reeler_sf"/>
</dbReference>